<evidence type="ECO:0000256" key="5">
    <source>
        <dbReference type="ARBA" id="ARBA00022692"/>
    </source>
</evidence>
<keyword evidence="6 8" id="KW-1133">Transmembrane helix</keyword>
<evidence type="ECO:0000256" key="8">
    <source>
        <dbReference type="RuleBase" id="RU363041"/>
    </source>
</evidence>
<evidence type="ECO:0000256" key="6">
    <source>
        <dbReference type="ARBA" id="ARBA00022989"/>
    </source>
</evidence>
<evidence type="ECO:0000256" key="3">
    <source>
        <dbReference type="ARBA" id="ARBA00022448"/>
    </source>
</evidence>
<dbReference type="InterPro" id="IPR052017">
    <property type="entry name" value="TSUP"/>
</dbReference>
<dbReference type="InterPro" id="IPR002781">
    <property type="entry name" value="TM_pro_TauE-like"/>
</dbReference>
<evidence type="ECO:0000313" key="9">
    <source>
        <dbReference type="EMBL" id="KND23604.1"/>
    </source>
</evidence>
<feature type="transmembrane region" description="Helical" evidence="8">
    <location>
        <begin position="31"/>
        <end position="52"/>
    </location>
</feature>
<organism evidence="9 10">
    <name type="scientific">Streptomyces acidiscabies</name>
    <dbReference type="NCBI Taxonomy" id="42234"/>
    <lineage>
        <taxon>Bacteria</taxon>
        <taxon>Bacillati</taxon>
        <taxon>Actinomycetota</taxon>
        <taxon>Actinomycetes</taxon>
        <taxon>Kitasatosporales</taxon>
        <taxon>Streptomycetaceae</taxon>
        <taxon>Streptomyces</taxon>
    </lineage>
</organism>
<comment type="caution">
    <text evidence="9">The sequence shown here is derived from an EMBL/GenBank/DDBJ whole genome shotgun (WGS) entry which is preliminary data.</text>
</comment>
<name>A0A0L0JDT3_9ACTN</name>
<dbReference type="PANTHER" id="PTHR30269">
    <property type="entry name" value="TRANSMEMBRANE PROTEIN YFCA"/>
    <property type="match status" value="1"/>
</dbReference>
<reference evidence="10" key="1">
    <citation type="submission" date="2014-07" db="EMBL/GenBank/DDBJ databases">
        <title>Genome sequencing of plant-pathogenic Streptomyces species.</title>
        <authorList>
            <person name="Harrison J."/>
            <person name="Sapp M."/>
            <person name="Thwaites R."/>
            <person name="Studholme D.J."/>
        </authorList>
    </citation>
    <scope>NUCLEOTIDE SEQUENCE [LARGE SCALE GENOMIC DNA]</scope>
    <source>
        <strain evidence="10">NCPPB 4445</strain>
    </source>
</reference>
<dbReference type="Proteomes" id="UP000037151">
    <property type="component" value="Unassembled WGS sequence"/>
</dbReference>
<sequence length="242" mass="24461">MGEALQVIVIVAATFATAALSAVAGFGGGVLLLPVFVAVLGTRDAVAVLTVAQLASNGSRVWFNRREVDRRLVGVFAIGAVPAAVVGALLFATAPLPALTRLVGVFLLAMVAWRRWKPHAARLDDTAFAAVGAASGFGSALVGSVGPMVAPFFLARGLLRGAYIGTEAASAVVMHLTKLVVFGAVAVLTASNALIGLALAPASTAGAWTGKKIVDRLPAHVFVLVVEIGLVVSGFLLAITGG</sequence>
<dbReference type="PATRIC" id="fig|42234.21.peg.9088"/>
<evidence type="ECO:0000256" key="4">
    <source>
        <dbReference type="ARBA" id="ARBA00022475"/>
    </source>
</evidence>
<keyword evidence="7 8" id="KW-0472">Membrane</keyword>
<keyword evidence="4 8" id="KW-1003">Cell membrane</keyword>
<dbReference type="OrthoDB" id="119832at2"/>
<feature type="transmembrane region" description="Helical" evidence="8">
    <location>
        <begin position="72"/>
        <end position="92"/>
    </location>
</feature>
<protein>
    <recommendedName>
        <fullName evidence="8">Probable membrane transporter protein</fullName>
    </recommendedName>
</protein>
<dbReference type="PANTHER" id="PTHR30269:SF37">
    <property type="entry name" value="MEMBRANE TRANSPORTER PROTEIN"/>
    <property type="match status" value="1"/>
</dbReference>
<feature type="transmembrane region" description="Helical" evidence="8">
    <location>
        <begin position="128"/>
        <end position="150"/>
    </location>
</feature>
<keyword evidence="5 8" id="KW-0812">Transmembrane</keyword>
<gene>
    <name evidence="9" type="ORF">IQ63_44245</name>
</gene>
<keyword evidence="3" id="KW-0813">Transport</keyword>
<comment type="similarity">
    <text evidence="2 8">Belongs to the 4-toluene sulfonate uptake permease (TSUP) (TC 2.A.102) family.</text>
</comment>
<dbReference type="RefSeq" id="WP_050375698.1">
    <property type="nucleotide sequence ID" value="NZ_KQ257835.1"/>
</dbReference>
<feature type="transmembrane region" description="Helical" evidence="8">
    <location>
        <begin position="221"/>
        <end position="239"/>
    </location>
</feature>
<evidence type="ECO:0000256" key="1">
    <source>
        <dbReference type="ARBA" id="ARBA00004651"/>
    </source>
</evidence>
<evidence type="ECO:0000256" key="2">
    <source>
        <dbReference type="ARBA" id="ARBA00009142"/>
    </source>
</evidence>
<dbReference type="Pfam" id="PF01925">
    <property type="entry name" value="TauE"/>
    <property type="match status" value="1"/>
</dbReference>
<accession>A0A0L0JDT3</accession>
<dbReference type="GO" id="GO:0005886">
    <property type="term" value="C:plasma membrane"/>
    <property type="evidence" value="ECO:0007669"/>
    <property type="project" value="UniProtKB-SubCell"/>
</dbReference>
<feature type="transmembrane region" description="Helical" evidence="8">
    <location>
        <begin position="179"/>
        <end position="200"/>
    </location>
</feature>
<dbReference type="EMBL" id="JPPY01000259">
    <property type="protein sequence ID" value="KND23604.1"/>
    <property type="molecule type" value="Genomic_DNA"/>
</dbReference>
<evidence type="ECO:0000256" key="7">
    <source>
        <dbReference type="ARBA" id="ARBA00023136"/>
    </source>
</evidence>
<dbReference type="AlphaFoldDB" id="A0A0L0JDT3"/>
<comment type="subcellular location">
    <subcellularLocation>
        <location evidence="1 8">Cell membrane</location>
        <topology evidence="1 8">Multi-pass membrane protein</topology>
    </subcellularLocation>
</comment>
<proteinExistence type="inferred from homology"/>
<evidence type="ECO:0000313" key="10">
    <source>
        <dbReference type="Proteomes" id="UP000037151"/>
    </source>
</evidence>